<proteinExistence type="predicted"/>
<dbReference type="InterPro" id="IPR009057">
    <property type="entry name" value="Homeodomain-like_sf"/>
</dbReference>
<dbReference type="Proteomes" id="UP000008206">
    <property type="component" value="Chromosome"/>
</dbReference>
<evidence type="ECO:0008006" key="3">
    <source>
        <dbReference type="Google" id="ProtNLM"/>
    </source>
</evidence>
<sequence length="161" mass="18725">MNTVTLTSIEEIKDNESSHSGRYLTAFQKKLLLKSLQNPNLAERYRQRLQIMLLADEGKSQTEICQMLGCCHGTARHWMLMARTGQAQHWQEQPIGRPKAINDQYLERLKELVTQSPKACGYAFSRWTAKWLSHHLAKELGIEISDRHINRLLKQIGVRKW</sequence>
<dbReference type="RefSeq" id="WP_013324920.1">
    <property type="nucleotide sequence ID" value="NC_014501.1"/>
</dbReference>
<evidence type="ECO:0000313" key="1">
    <source>
        <dbReference type="EMBL" id="ADN16882.1"/>
    </source>
</evidence>
<dbReference type="eggNOG" id="COG3415">
    <property type="taxonomic scope" value="Bacteria"/>
</dbReference>
<dbReference type="OrthoDB" id="484211at2"/>
<dbReference type="KEGG" id="cyj:Cyan7822_4993"/>
<dbReference type="Pfam" id="PF13565">
    <property type="entry name" value="HTH_32"/>
    <property type="match status" value="1"/>
</dbReference>
<organism evidence="1 2">
    <name type="scientific">Gloeothece verrucosa (strain PCC 7822)</name>
    <name type="common">Cyanothece sp. (strain PCC 7822)</name>
    <dbReference type="NCBI Taxonomy" id="497965"/>
    <lineage>
        <taxon>Bacteria</taxon>
        <taxon>Bacillati</taxon>
        <taxon>Cyanobacteriota</taxon>
        <taxon>Cyanophyceae</taxon>
        <taxon>Oscillatoriophycideae</taxon>
        <taxon>Chroococcales</taxon>
        <taxon>Aphanothecaceae</taxon>
        <taxon>Gloeothece</taxon>
        <taxon>Gloeothece verrucosa</taxon>
    </lineage>
</organism>
<protein>
    <recommendedName>
        <fullName evidence="3">Winged helix-turn helix domain-containing protein</fullName>
    </recommendedName>
</protein>
<reference evidence="2" key="1">
    <citation type="journal article" date="2011" name="MBio">
        <title>Novel metabolic attributes of the genus Cyanothece, comprising a group of unicellular nitrogen-fixing Cyanobacteria.</title>
        <authorList>
            <person name="Bandyopadhyay A."/>
            <person name="Elvitigala T."/>
            <person name="Welsh E."/>
            <person name="Stockel J."/>
            <person name="Liberton M."/>
            <person name="Min H."/>
            <person name="Sherman L.A."/>
            <person name="Pakrasi H.B."/>
        </authorList>
    </citation>
    <scope>NUCLEOTIDE SEQUENCE [LARGE SCALE GENOMIC DNA]</scope>
    <source>
        <strain evidence="2">PCC 7822</strain>
    </source>
</reference>
<dbReference type="AlphaFoldDB" id="E0UIB4"/>
<dbReference type="SUPFAM" id="SSF46689">
    <property type="entry name" value="Homeodomain-like"/>
    <property type="match status" value="1"/>
</dbReference>
<dbReference type="EMBL" id="CP002198">
    <property type="protein sequence ID" value="ADN16882.1"/>
    <property type="molecule type" value="Genomic_DNA"/>
</dbReference>
<keyword evidence="2" id="KW-1185">Reference proteome</keyword>
<dbReference type="STRING" id="497965.Cyan7822_4993"/>
<accession>E0UIB4</accession>
<name>E0UIB4_GLOV7</name>
<evidence type="ECO:0000313" key="2">
    <source>
        <dbReference type="Proteomes" id="UP000008206"/>
    </source>
</evidence>
<dbReference type="HOGENOM" id="CLU_100571_1_0_3"/>
<gene>
    <name evidence="1" type="ordered locus">Cyan7822_4993</name>
</gene>